<dbReference type="GO" id="GO:0019867">
    <property type="term" value="C:outer membrane"/>
    <property type="evidence" value="ECO:0007669"/>
    <property type="project" value="InterPro"/>
</dbReference>
<dbReference type="RefSeq" id="WP_009242082.1">
    <property type="nucleotide sequence ID" value="NZ_CP021365.1"/>
</dbReference>
<dbReference type="AlphaFoldDB" id="A0A240UKN4"/>
<dbReference type="NCBIfam" id="TIGR02762">
    <property type="entry name" value="TraL_TIGR"/>
    <property type="match status" value="1"/>
</dbReference>
<gene>
    <name evidence="1" type="ORF">CBP36_21820</name>
</gene>
<organism evidence="1 2">
    <name type="scientific">Acidovorax carolinensis</name>
    <dbReference type="NCBI Taxonomy" id="553814"/>
    <lineage>
        <taxon>Bacteria</taxon>
        <taxon>Pseudomonadati</taxon>
        <taxon>Pseudomonadota</taxon>
        <taxon>Betaproteobacteria</taxon>
        <taxon>Burkholderiales</taxon>
        <taxon>Comamonadaceae</taxon>
        <taxon>Acidovorax</taxon>
    </lineage>
</organism>
<accession>A0A240UKN4</accession>
<sequence length="97" mass="10670">MSEKTDLSHYIPRRLDDGAKFLFWEMDVAMIGLMGVLVGIGSGFPVIGLFLGIGAAFFYGKLKAGKHPGMATHLLYWFTGFPEPKELPGSHIRELNG</sequence>
<keyword evidence="1" id="KW-0614">Plasmid</keyword>
<dbReference type="GeneID" id="98407157"/>
<dbReference type="KEGG" id="acip:CBP36_21820"/>
<evidence type="ECO:0000313" key="1">
    <source>
        <dbReference type="EMBL" id="ART61602.1"/>
    </source>
</evidence>
<evidence type="ECO:0000313" key="2">
    <source>
        <dbReference type="Proteomes" id="UP000194440"/>
    </source>
</evidence>
<dbReference type="InterPro" id="IPR009838">
    <property type="entry name" value="T4SS_TraL"/>
</dbReference>
<dbReference type="EMBL" id="CP021370">
    <property type="protein sequence ID" value="ART61602.1"/>
    <property type="molecule type" value="Genomic_DNA"/>
</dbReference>
<dbReference type="Proteomes" id="UP000194440">
    <property type="component" value="Plasmid pACP4.4"/>
</dbReference>
<geneLocation type="plasmid" evidence="1 2">
    <name>pACP4.4</name>
</geneLocation>
<reference evidence="1" key="1">
    <citation type="submission" date="2017-05" db="EMBL/GenBank/DDBJ databases">
        <title>Polyphasic characterization of four soil-derived phenanthrene-degrading Acidovorax strains and proposal of Acidovorax phenanthrenivorans sp. nov.</title>
        <authorList>
            <person name="Singleton D."/>
            <person name="Lee J."/>
            <person name="Dickey A.N."/>
            <person name="Stroud A."/>
            <person name="Scholl E.H."/>
            <person name="Wright F.A."/>
            <person name="Aitken M.D."/>
        </authorList>
    </citation>
    <scope>NUCLEOTIDE SEQUENCE</scope>
    <source>
        <strain evidence="1">P4</strain>
        <plasmid evidence="1">pACP4.4</plasmid>
    </source>
</reference>
<proteinExistence type="predicted"/>
<name>A0A240UKN4_9BURK</name>
<dbReference type="Pfam" id="PF07178">
    <property type="entry name" value="TraL"/>
    <property type="match status" value="1"/>
</dbReference>
<protein>
    <submittedName>
        <fullName evidence="1">Type IV conjugative transfer system protein TraL</fullName>
    </submittedName>
</protein>
<keyword evidence="2" id="KW-1185">Reference proteome</keyword>
<dbReference type="OrthoDB" id="8548046at2"/>